<evidence type="ECO:0000313" key="1">
    <source>
        <dbReference type="EMBL" id="GAA0184608.1"/>
    </source>
</evidence>
<dbReference type="GO" id="GO:0045892">
    <property type="term" value="P:negative regulation of DNA-templated transcription"/>
    <property type="evidence" value="ECO:0007669"/>
    <property type="project" value="InterPro"/>
</dbReference>
<protein>
    <recommendedName>
        <fullName evidence="3">Negative regulator of systemic acquired resistance SNI1</fullName>
    </recommendedName>
</protein>
<dbReference type="GO" id="GO:0006974">
    <property type="term" value="P:DNA damage response"/>
    <property type="evidence" value="ECO:0007669"/>
    <property type="project" value="InterPro"/>
</dbReference>
<organism evidence="1 2">
    <name type="scientific">Lithospermum erythrorhizon</name>
    <name type="common">Purple gromwell</name>
    <name type="synonym">Lithospermum officinale var. erythrorhizon</name>
    <dbReference type="NCBI Taxonomy" id="34254"/>
    <lineage>
        <taxon>Eukaryota</taxon>
        <taxon>Viridiplantae</taxon>
        <taxon>Streptophyta</taxon>
        <taxon>Embryophyta</taxon>
        <taxon>Tracheophyta</taxon>
        <taxon>Spermatophyta</taxon>
        <taxon>Magnoliopsida</taxon>
        <taxon>eudicotyledons</taxon>
        <taxon>Gunneridae</taxon>
        <taxon>Pentapetalae</taxon>
        <taxon>asterids</taxon>
        <taxon>lamiids</taxon>
        <taxon>Boraginales</taxon>
        <taxon>Boraginaceae</taxon>
        <taxon>Boraginoideae</taxon>
        <taxon>Lithospermeae</taxon>
        <taxon>Lithospermum</taxon>
    </lineage>
</organism>
<dbReference type="EMBL" id="BAABME010012019">
    <property type="protein sequence ID" value="GAA0184608.1"/>
    <property type="molecule type" value="Genomic_DNA"/>
</dbReference>
<dbReference type="GO" id="GO:0000976">
    <property type="term" value="F:transcription cis-regulatory region binding"/>
    <property type="evidence" value="ECO:0007669"/>
    <property type="project" value="TreeGrafter"/>
</dbReference>
<dbReference type="GO" id="GO:0030915">
    <property type="term" value="C:Smc5-Smc6 complex"/>
    <property type="evidence" value="ECO:0007669"/>
    <property type="project" value="InterPro"/>
</dbReference>
<dbReference type="PANTHER" id="PTHR37243:SF2">
    <property type="entry name" value="NEGATIVE REGULATOR OF SYSTEMIC ACQUIRED RESISTANCE SNI1"/>
    <property type="match status" value="1"/>
</dbReference>
<sequence>MQYLGYEIKVGKMISRRRKRGGEASASASAVGCRNINGLNGLEDNTLAMLEFSSFRTSNTLSQDYIDDRLTFLEAVRSASLIPDNGVPPTKKMYEAIFGILKDESSLELIMASYQLLHDLEKCFPRVCFPELANASSNPLDVMGVDEAWSPFYFGRLEEEMSTTSSLLIDPLAFHSLIEEVAQVSCRSKAGVLELQSIRAMLLLQYLLVVIEADFLPRTNIFQECMNWVLLRNSVLNMLLGSRKIIHKALIKDCLQLMSEMFAQESEIHENVEENESSAHLVEGYDPAFSLAFPEVQMSSRASLMKLFCMMMELDSFRCVADQHGLTSREDCVRTPAADIILDELIYKPYLLTPFLQIFDKDNMLLKLIMQYFQKYIPKSSVRTRRSNGSVDNTTFDGILKCLSNSTTAKSIIKKVGINVVQLLVAHAFKAYLSLSLDQPAEGLPDAAVNVKDTSLIEVCKLTISAITCIREVDKDARLLLMLEEALFTAATIISFNQ</sequence>
<reference evidence="1 2" key="1">
    <citation type="submission" date="2024-01" db="EMBL/GenBank/DDBJ databases">
        <title>The complete chloroplast genome sequence of Lithospermum erythrorhizon: insights into the phylogenetic relationship among Boraginaceae species and the maternal lineages of purple gromwells.</title>
        <authorList>
            <person name="Okada T."/>
            <person name="Watanabe K."/>
        </authorList>
    </citation>
    <scope>NUCLEOTIDE SEQUENCE [LARGE SCALE GENOMIC DNA]</scope>
</reference>
<gene>
    <name evidence="1" type="ORF">LIER_31896</name>
</gene>
<keyword evidence="2" id="KW-1185">Reference proteome</keyword>
<proteinExistence type="predicted"/>
<evidence type="ECO:0000313" key="2">
    <source>
        <dbReference type="Proteomes" id="UP001454036"/>
    </source>
</evidence>
<dbReference type="InterPro" id="IPR034561">
    <property type="entry name" value="SNI1"/>
</dbReference>
<evidence type="ECO:0008006" key="3">
    <source>
        <dbReference type="Google" id="ProtNLM"/>
    </source>
</evidence>
<dbReference type="GO" id="GO:0005634">
    <property type="term" value="C:nucleus"/>
    <property type="evidence" value="ECO:0007669"/>
    <property type="project" value="InterPro"/>
</dbReference>
<dbReference type="Proteomes" id="UP001454036">
    <property type="component" value="Unassembled WGS sequence"/>
</dbReference>
<dbReference type="GO" id="GO:0010113">
    <property type="term" value="P:negative regulation of systemic acquired resistance"/>
    <property type="evidence" value="ECO:0007669"/>
    <property type="project" value="TreeGrafter"/>
</dbReference>
<name>A0AAV3RSB9_LITER</name>
<dbReference type="PANTHER" id="PTHR37243">
    <property type="entry name" value="NEGATIVE REGULATOR OF SYSTEMIC ACQUIRED RESISTANCE SNI1"/>
    <property type="match status" value="1"/>
</dbReference>
<dbReference type="AlphaFoldDB" id="A0AAV3RSB9"/>
<accession>A0AAV3RSB9</accession>
<comment type="caution">
    <text evidence="1">The sequence shown here is derived from an EMBL/GenBank/DDBJ whole genome shotgun (WGS) entry which is preliminary data.</text>
</comment>